<reference evidence="1" key="1">
    <citation type="journal article" date="2020" name="mSystems">
        <title>Genome- and Community-Level Interaction Insights into Carbon Utilization and Element Cycling Functions of Hydrothermarchaeota in Hydrothermal Sediment.</title>
        <authorList>
            <person name="Zhou Z."/>
            <person name="Liu Y."/>
            <person name="Xu W."/>
            <person name="Pan J."/>
            <person name="Luo Z.H."/>
            <person name="Li M."/>
        </authorList>
    </citation>
    <scope>NUCLEOTIDE SEQUENCE [LARGE SCALE GENOMIC DNA]</scope>
    <source>
        <strain evidence="1">SpSt-1182</strain>
    </source>
</reference>
<dbReference type="Proteomes" id="UP000885672">
    <property type="component" value="Unassembled WGS sequence"/>
</dbReference>
<dbReference type="GO" id="GO:0005975">
    <property type="term" value="P:carbohydrate metabolic process"/>
    <property type="evidence" value="ECO:0007669"/>
    <property type="project" value="InterPro"/>
</dbReference>
<dbReference type="InterPro" id="IPR008928">
    <property type="entry name" value="6-hairpin_glycosidase_sf"/>
</dbReference>
<gene>
    <name evidence="1" type="ORF">ENN51_06975</name>
</gene>
<organism evidence="1">
    <name type="scientific">candidate division WOR-3 bacterium</name>
    <dbReference type="NCBI Taxonomy" id="2052148"/>
    <lineage>
        <taxon>Bacteria</taxon>
        <taxon>Bacteria division WOR-3</taxon>
    </lineage>
</organism>
<dbReference type="EMBL" id="DSBX01000260">
    <property type="protein sequence ID" value="HDR00008.1"/>
    <property type="molecule type" value="Genomic_DNA"/>
</dbReference>
<dbReference type="SUPFAM" id="SSF48208">
    <property type="entry name" value="Six-hairpin glycosidases"/>
    <property type="match status" value="1"/>
</dbReference>
<dbReference type="AlphaFoldDB" id="A0A7V0T6E1"/>
<proteinExistence type="predicted"/>
<name>A0A7V0T6E1_UNCW3</name>
<accession>A0A7V0T6E1</accession>
<protein>
    <submittedName>
        <fullName evidence="1">Uncharacterized protein</fullName>
    </submittedName>
</protein>
<sequence length="873" mass="95758">MNSSAGRPDRARLERLGAALVLLLLARVAVASRIWTPAEFEAAACERRPALAARPDLLDPSPRRYNYLERIRLMADFVARFQVDDSTSPDFGGIREAKHQPHIIETDNTQEAIWVWSRWYELTGRDDYRENIRRAWHYVHNFPAWREHEGNPQNIWYAVWNCGLGFMAESRYRAAYGDTTFRAYADSCRGFFLENPLSPVGFRGNFVTGQSSGMAYAHALETGDAPLRDSALARGARVRDWIEEDAAARLAVGDWAMSGGTAFWGVANTVGRADTAAGRRWVETYAESLPGFHPTGSWNCSHNIWLANAYRAAAERGGDIRNWRMHQYLLDTLLTLDTDRDGGIPATWTDPPSRDQTWVSTYLHFMAMDVYTTPTFDRDAAQLEFVTLDRLLIAPDSVEVRPALANVGLKDLTGAVTTVTGPGYHAERTTPLPFLAIDTLALPRLALPAPGRYALAAVTAAPGDENPANDTARVEFKVYGIRTVSGTLTDSATSAPIPARLYVTIAGDTLVRDSGRTDPGGNFTLSIIDTTIAITCRPEAPWYRRTWEFAITGDTSVSLTSPTAHLLLVNNDPAAGYRHYYTDALDAIGVTWCAWSRPDSGPPPWHVVPALRTPTVIYYTGDATTGTVPAPDRDSLAARGEDRLNLLLTGQGIAAELAGTAFLEDFCGVRYDSTRAPGFFVFGDRADSLGRLIHAFAVTGGDGAGNQRSRDALSPLRNGAATMLVHDTLAGIGAGIRRTDAATGSRIITLGFGFEAANRPSSRPDFLDRPALMERMLSWFRVPTGVAEPKPARPPLAALRARPNPFCAVVRFEAAQMPGERLIIRDVTGRPVARLRLGDDSTVAWDARDLPAGVYFITPERGRAAPLRVVRLR</sequence>
<comment type="caution">
    <text evidence="1">The sequence shown here is derived from an EMBL/GenBank/DDBJ whole genome shotgun (WGS) entry which is preliminary data.</text>
</comment>
<evidence type="ECO:0000313" key="1">
    <source>
        <dbReference type="EMBL" id="HDR00008.1"/>
    </source>
</evidence>